<evidence type="ECO:0000313" key="2">
    <source>
        <dbReference type="EMBL" id="KAF5784010.1"/>
    </source>
</evidence>
<dbReference type="Gramene" id="mRNA:HanXRQr2_Chr11g0514581">
    <property type="protein sequence ID" value="CDS:HanXRQr2_Chr11g0514581.1"/>
    <property type="gene ID" value="HanXRQr2_Chr11g0514581"/>
</dbReference>
<reference evidence="2" key="1">
    <citation type="journal article" date="2017" name="Nature">
        <title>The sunflower genome provides insights into oil metabolism, flowering and Asterid evolution.</title>
        <authorList>
            <person name="Badouin H."/>
            <person name="Gouzy J."/>
            <person name="Grassa C.J."/>
            <person name="Murat F."/>
            <person name="Staton S.E."/>
            <person name="Cottret L."/>
            <person name="Lelandais-Briere C."/>
            <person name="Owens G.L."/>
            <person name="Carrere S."/>
            <person name="Mayjonade B."/>
            <person name="Legrand L."/>
            <person name="Gill N."/>
            <person name="Kane N.C."/>
            <person name="Bowers J.E."/>
            <person name="Hubner S."/>
            <person name="Bellec A."/>
            <person name="Berard A."/>
            <person name="Berges H."/>
            <person name="Blanchet N."/>
            <person name="Boniface M.C."/>
            <person name="Brunel D."/>
            <person name="Catrice O."/>
            <person name="Chaidir N."/>
            <person name="Claudel C."/>
            <person name="Donnadieu C."/>
            <person name="Faraut T."/>
            <person name="Fievet G."/>
            <person name="Helmstetter N."/>
            <person name="King M."/>
            <person name="Knapp S.J."/>
            <person name="Lai Z."/>
            <person name="Le Paslier M.C."/>
            <person name="Lippi Y."/>
            <person name="Lorenzon L."/>
            <person name="Mandel J.R."/>
            <person name="Marage G."/>
            <person name="Marchand G."/>
            <person name="Marquand E."/>
            <person name="Bret-Mestries E."/>
            <person name="Morien E."/>
            <person name="Nambeesan S."/>
            <person name="Nguyen T."/>
            <person name="Pegot-Espagnet P."/>
            <person name="Pouilly N."/>
            <person name="Raftis F."/>
            <person name="Sallet E."/>
            <person name="Schiex T."/>
            <person name="Thomas J."/>
            <person name="Vandecasteele C."/>
            <person name="Vares D."/>
            <person name="Vear F."/>
            <person name="Vautrin S."/>
            <person name="Crespi M."/>
            <person name="Mangin B."/>
            <person name="Burke J.M."/>
            <person name="Salse J."/>
            <person name="Munos S."/>
            <person name="Vincourt P."/>
            <person name="Rieseberg L.H."/>
            <person name="Langlade N.B."/>
        </authorList>
    </citation>
    <scope>NUCLEOTIDE SEQUENCE</scope>
    <source>
        <tissue evidence="2">Leaves</tissue>
    </source>
</reference>
<proteinExistence type="predicted"/>
<keyword evidence="3" id="KW-1185">Reference proteome</keyword>
<evidence type="ECO:0000313" key="3">
    <source>
        <dbReference type="Proteomes" id="UP000215914"/>
    </source>
</evidence>
<evidence type="ECO:0000256" key="1">
    <source>
        <dbReference type="SAM" id="Phobius"/>
    </source>
</evidence>
<accession>A0A9K3N209</accession>
<name>A0A9K3N209_HELAN</name>
<sequence>MAKVLTVLSQILKIFELTTPRVGLARPRVSCQFCLLQLSFLLHSIHLRTRPHVKSSVLAILWFECESRLSELRQFLLLYICVGFCCLFAPFAHLSSFNPEN</sequence>
<gene>
    <name evidence="2" type="ORF">HanXRQr2_Chr11g0514581</name>
</gene>
<comment type="caution">
    <text evidence="2">The sequence shown here is derived from an EMBL/GenBank/DDBJ whole genome shotgun (WGS) entry which is preliminary data.</text>
</comment>
<dbReference type="AlphaFoldDB" id="A0A9K3N209"/>
<protein>
    <submittedName>
        <fullName evidence="2">Uncharacterized protein</fullName>
    </submittedName>
</protein>
<feature type="transmembrane region" description="Helical" evidence="1">
    <location>
        <begin position="76"/>
        <end position="94"/>
    </location>
</feature>
<reference evidence="2" key="2">
    <citation type="submission" date="2020-06" db="EMBL/GenBank/DDBJ databases">
        <title>Helianthus annuus Genome sequencing and assembly Release 2.</title>
        <authorList>
            <person name="Gouzy J."/>
            <person name="Langlade N."/>
            <person name="Munos S."/>
        </authorList>
    </citation>
    <scope>NUCLEOTIDE SEQUENCE</scope>
    <source>
        <tissue evidence="2">Leaves</tissue>
    </source>
</reference>
<keyword evidence="1" id="KW-0472">Membrane</keyword>
<dbReference type="EMBL" id="MNCJ02000326">
    <property type="protein sequence ID" value="KAF5784010.1"/>
    <property type="molecule type" value="Genomic_DNA"/>
</dbReference>
<dbReference type="Proteomes" id="UP000215914">
    <property type="component" value="Unassembled WGS sequence"/>
</dbReference>
<keyword evidence="1" id="KW-0812">Transmembrane</keyword>
<keyword evidence="1" id="KW-1133">Transmembrane helix</keyword>
<organism evidence="2 3">
    <name type="scientific">Helianthus annuus</name>
    <name type="common">Common sunflower</name>
    <dbReference type="NCBI Taxonomy" id="4232"/>
    <lineage>
        <taxon>Eukaryota</taxon>
        <taxon>Viridiplantae</taxon>
        <taxon>Streptophyta</taxon>
        <taxon>Embryophyta</taxon>
        <taxon>Tracheophyta</taxon>
        <taxon>Spermatophyta</taxon>
        <taxon>Magnoliopsida</taxon>
        <taxon>eudicotyledons</taxon>
        <taxon>Gunneridae</taxon>
        <taxon>Pentapetalae</taxon>
        <taxon>asterids</taxon>
        <taxon>campanulids</taxon>
        <taxon>Asterales</taxon>
        <taxon>Asteraceae</taxon>
        <taxon>Asteroideae</taxon>
        <taxon>Heliantheae alliance</taxon>
        <taxon>Heliantheae</taxon>
        <taxon>Helianthus</taxon>
    </lineage>
</organism>